<evidence type="ECO:0000313" key="1">
    <source>
        <dbReference type="EMBL" id="AMQ83516.1"/>
    </source>
</evidence>
<proteinExistence type="predicted"/>
<sequence>MTCHKYNLLPQDKNFNNSAYKVFYEDRVKDALDDPSKTVGVTTVRFMRSDPSSIRPDSLRLSYTIDDKVRTVVFKNEAKQIPEIIN</sequence>
<name>A0ABM5ZKG3_9PSED</name>
<accession>A0ABM5ZKG3</accession>
<evidence type="ECO:0000313" key="2">
    <source>
        <dbReference type="Proteomes" id="UP000075187"/>
    </source>
</evidence>
<reference evidence="1" key="1">
    <citation type="submission" date="2017-12" db="EMBL/GenBank/DDBJ databases">
        <title>Pseudomonas sp. MS586 complete sequence.</title>
        <authorList>
            <person name="Lu S."/>
            <person name="Deng P."/>
        </authorList>
    </citation>
    <scope>NUCLEOTIDE SEQUENCE</scope>
    <source>
        <strain evidence="1">MS586</strain>
    </source>
</reference>
<dbReference type="Proteomes" id="UP000075187">
    <property type="component" value="Chromosome"/>
</dbReference>
<gene>
    <name evidence="1" type="ORF">AWU82_09395</name>
</gene>
<dbReference type="EMBL" id="CP014205">
    <property type="protein sequence ID" value="AMQ83516.1"/>
    <property type="molecule type" value="Genomic_DNA"/>
</dbReference>
<protein>
    <submittedName>
        <fullName evidence="1">Uncharacterized protein</fullName>
    </submittedName>
</protein>
<organism evidence="1 2">
    <name type="scientific">Pseudomonas glycinae</name>
    <dbReference type="NCBI Taxonomy" id="1785145"/>
    <lineage>
        <taxon>Bacteria</taxon>
        <taxon>Pseudomonadati</taxon>
        <taxon>Pseudomonadota</taxon>
        <taxon>Gammaproteobacteria</taxon>
        <taxon>Pseudomonadales</taxon>
        <taxon>Pseudomonadaceae</taxon>
        <taxon>Pseudomonas</taxon>
    </lineage>
</organism>
<keyword evidence="2" id="KW-1185">Reference proteome</keyword>